<name>D3DZQ8_METRM</name>
<dbReference type="PANTHER" id="PTHR12526">
    <property type="entry name" value="GLYCOSYLTRANSFERASE"/>
    <property type="match status" value="1"/>
</dbReference>
<feature type="compositionally biased region" description="Low complexity" evidence="1">
    <location>
        <begin position="259"/>
        <end position="284"/>
    </location>
</feature>
<dbReference type="SUPFAM" id="SSF53756">
    <property type="entry name" value="UDP-Glycosyltransferase/glycogen phosphorylase"/>
    <property type="match status" value="1"/>
</dbReference>
<dbReference type="HOGENOM" id="CLU_032377_1_0_2"/>
<dbReference type="Gene3D" id="3.40.50.2000">
    <property type="entry name" value="Glycogen Phosphorylase B"/>
    <property type="match status" value="2"/>
</dbReference>
<organism evidence="2 3">
    <name type="scientific">Methanobrevibacter ruminantium (strain ATCC 35063 / DSM 1093 / JCM 13430 / OCM 146 / M1)</name>
    <name type="common">Methanobacterium ruminantium</name>
    <dbReference type="NCBI Taxonomy" id="634498"/>
    <lineage>
        <taxon>Archaea</taxon>
        <taxon>Methanobacteriati</taxon>
        <taxon>Methanobacteriota</taxon>
        <taxon>Methanomada group</taxon>
        <taxon>Methanobacteria</taxon>
        <taxon>Methanobacteriales</taxon>
        <taxon>Methanobacteriaceae</taxon>
        <taxon>Methanobrevibacter</taxon>
    </lineage>
</organism>
<dbReference type="AlphaFoldDB" id="D3DZQ8"/>
<dbReference type="OrthoDB" id="132546at2157"/>
<feature type="region of interest" description="Disordered" evidence="1">
    <location>
        <begin position="78"/>
        <end position="101"/>
    </location>
</feature>
<dbReference type="KEGG" id="mru:mru_1886"/>
<proteinExistence type="predicted"/>
<sequence length="456" mass="51465">MKKVILIAFYFNQVNEIASKRLRALAKYLPQFGWEVVVIVPDLGYEPSSNADLSSRIITTEYEDMFSHIFTKFKPGDKSKLNDKSDNHSTSDSQKLKDSSSVSNPIASKAISIAGEVFAYPDGMKYWYGPAYEAASKIVEEEKIDAIISSSWPITCHTIAKDISDKYNIPWIADLRDLWNMDPYISHTFIRDYFEKRLELKTFENTDVLTTTTDLAAKTLATLHPNNRIVPILSGYDEDDFKFLESVLEENNDSDSSEDSVSAGDSNSSEGSVSAENSNSSEDSITTVDSTDRKLKLIYAGSLYGGKRDPTLLFKAIRQLEDESKLDSSNISIEFYGDSGNLEEIAREYSLLDIIKIGGRISHEEVLKKQLDSDVLLLISWNNEKEKMFIPGKIYEYFALQKPVLSIGYKEGSLKDLIEDTNVGYHVSDLESTKKVILDIYNEFISLGKVEFKIRN</sequence>
<evidence type="ECO:0000256" key="1">
    <source>
        <dbReference type="SAM" id="MobiDB-lite"/>
    </source>
</evidence>
<evidence type="ECO:0008006" key="4">
    <source>
        <dbReference type="Google" id="ProtNLM"/>
    </source>
</evidence>
<dbReference type="eggNOG" id="arCOG01405">
    <property type="taxonomic scope" value="Archaea"/>
</dbReference>
<dbReference type="Proteomes" id="UP000008680">
    <property type="component" value="Chromosome"/>
</dbReference>
<dbReference type="PATRIC" id="fig|634498.28.peg.1886"/>
<dbReference type="RefSeq" id="WP_012956684.1">
    <property type="nucleotide sequence ID" value="NC_013790.1"/>
</dbReference>
<dbReference type="PANTHER" id="PTHR12526:SF630">
    <property type="entry name" value="GLYCOSYLTRANSFERASE"/>
    <property type="match status" value="1"/>
</dbReference>
<dbReference type="GeneID" id="8771556"/>
<accession>D3DZQ8</accession>
<evidence type="ECO:0000313" key="2">
    <source>
        <dbReference type="EMBL" id="ADC47736.1"/>
    </source>
</evidence>
<evidence type="ECO:0000313" key="3">
    <source>
        <dbReference type="Proteomes" id="UP000008680"/>
    </source>
</evidence>
<dbReference type="EMBL" id="CP001719">
    <property type="protein sequence ID" value="ADC47736.1"/>
    <property type="molecule type" value="Genomic_DNA"/>
</dbReference>
<dbReference type="STRING" id="634498.mru_1886"/>
<protein>
    <recommendedName>
        <fullName evidence="4">Glycosyl transferase GT4 family</fullName>
    </recommendedName>
</protein>
<feature type="region of interest" description="Disordered" evidence="1">
    <location>
        <begin position="251"/>
        <end position="287"/>
    </location>
</feature>
<gene>
    <name evidence="2" type="ordered locus">mru_1886</name>
</gene>
<feature type="compositionally biased region" description="Basic and acidic residues" evidence="1">
    <location>
        <begin position="78"/>
        <end position="98"/>
    </location>
</feature>
<reference evidence="2 3" key="1">
    <citation type="journal article" date="2010" name="PLoS ONE">
        <title>The genome sequence of the rumen methanogen Methanobrevibacter ruminantium reveals new possibilities for controlling ruminant methane emissions.</title>
        <authorList>
            <person name="Leahy S.C."/>
            <person name="Kelly W.J."/>
            <person name="Altermann E."/>
            <person name="Ronimus R.S."/>
            <person name="Yeoman C.J."/>
            <person name="Pacheco D.M."/>
            <person name="Li D."/>
            <person name="Kong Z."/>
            <person name="McTavish S."/>
            <person name="Sang C."/>
            <person name="Lambie S.C."/>
            <person name="Janssen P.H."/>
            <person name="Dey D."/>
            <person name="Attwood G.T."/>
        </authorList>
    </citation>
    <scope>NUCLEOTIDE SEQUENCE [LARGE SCALE GENOMIC DNA]</scope>
    <source>
        <strain evidence="3">ATCC 35063 / DSM 1093 / JCM 13430 / OCM 146 / M1</strain>
    </source>
</reference>
<keyword evidence="3" id="KW-1185">Reference proteome</keyword>